<dbReference type="OrthoDB" id="194754at2157"/>
<dbReference type="AlphaFoldDB" id="A0A1I3BND5"/>
<dbReference type="InterPro" id="IPR029060">
    <property type="entry name" value="PIN-like_dom_sf"/>
</dbReference>
<gene>
    <name evidence="2" type="ORF">SAMN04488066_1144</name>
</gene>
<protein>
    <submittedName>
        <fullName evidence="2">PIN domain-containing protein</fullName>
    </submittedName>
</protein>
<accession>A0A1I3BND5</accession>
<proteinExistence type="predicted"/>
<evidence type="ECO:0000313" key="2">
    <source>
        <dbReference type="EMBL" id="SFH63680.1"/>
    </source>
</evidence>
<evidence type="ECO:0000313" key="3">
    <source>
        <dbReference type="Proteomes" id="UP000323537"/>
    </source>
</evidence>
<organism evidence="2 3">
    <name type="scientific">Halorubrum aquaticum</name>
    <dbReference type="NCBI Taxonomy" id="387340"/>
    <lineage>
        <taxon>Archaea</taxon>
        <taxon>Methanobacteriati</taxon>
        <taxon>Methanobacteriota</taxon>
        <taxon>Stenosarchaea group</taxon>
        <taxon>Halobacteria</taxon>
        <taxon>Halobacteriales</taxon>
        <taxon>Haloferacaceae</taxon>
        <taxon>Halorubrum</taxon>
    </lineage>
</organism>
<keyword evidence="3" id="KW-1185">Reference proteome</keyword>
<dbReference type="Gene3D" id="3.40.50.1010">
    <property type="entry name" value="5'-nuclease"/>
    <property type="match status" value="1"/>
</dbReference>
<dbReference type="RefSeq" id="WP_149784898.1">
    <property type="nucleotide sequence ID" value="NZ_BAAADP010000005.1"/>
</dbReference>
<dbReference type="SUPFAM" id="SSF88723">
    <property type="entry name" value="PIN domain-like"/>
    <property type="match status" value="1"/>
</dbReference>
<dbReference type="InterPro" id="IPR002716">
    <property type="entry name" value="PIN_dom"/>
</dbReference>
<reference evidence="2 3" key="1">
    <citation type="submission" date="2016-10" db="EMBL/GenBank/DDBJ databases">
        <authorList>
            <person name="Varghese N."/>
            <person name="Submissions S."/>
        </authorList>
    </citation>
    <scope>NUCLEOTIDE SEQUENCE [LARGE SCALE GENOMIC DNA]</scope>
    <source>
        <strain evidence="2 3">CGMCC 1.6377</strain>
    </source>
</reference>
<name>A0A1I3BND5_9EURY</name>
<dbReference type="Proteomes" id="UP000323537">
    <property type="component" value="Unassembled WGS sequence"/>
</dbReference>
<dbReference type="Pfam" id="PF01850">
    <property type="entry name" value="PIN"/>
    <property type="match status" value="1"/>
</dbReference>
<evidence type="ECO:0000259" key="1">
    <source>
        <dbReference type="Pfam" id="PF01850"/>
    </source>
</evidence>
<feature type="domain" description="PIN" evidence="1">
    <location>
        <begin position="1"/>
        <end position="106"/>
    </location>
</feature>
<sequence>MYVETDFLLALIKEDDWLGSSAEAIYDEHRTELWTSRFTLIELLLVAYREGLDTERVIANATELVEVRGDTETVVAAASYVEEHGFTPFDALHLVESGGDTIVSSDDAYEGFASRVDLRNIDEG</sequence>
<dbReference type="EMBL" id="FOPZ01000014">
    <property type="protein sequence ID" value="SFH63680.1"/>
    <property type="molecule type" value="Genomic_DNA"/>
</dbReference>